<feature type="domain" description="CENP-V/GFA" evidence="5">
    <location>
        <begin position="4"/>
        <end position="115"/>
    </location>
</feature>
<keyword evidence="7" id="KW-1185">Reference proteome</keyword>
<evidence type="ECO:0000313" key="7">
    <source>
        <dbReference type="Proteomes" id="UP000585681"/>
    </source>
</evidence>
<dbReference type="RefSeq" id="WP_054537610.1">
    <property type="nucleotide sequence ID" value="NZ_JACIEQ010000001.1"/>
</dbReference>
<evidence type="ECO:0000256" key="2">
    <source>
        <dbReference type="ARBA" id="ARBA00022723"/>
    </source>
</evidence>
<dbReference type="Pfam" id="PF04828">
    <property type="entry name" value="GFA"/>
    <property type="match status" value="1"/>
</dbReference>
<dbReference type="AlphaFoldDB" id="A0A840CE09"/>
<accession>A0A840CE09</accession>
<keyword evidence="2" id="KW-0479">Metal-binding</keyword>
<dbReference type="PANTHER" id="PTHR33337:SF40">
    <property type="entry name" value="CENP-V_GFA DOMAIN-CONTAINING PROTEIN-RELATED"/>
    <property type="match status" value="1"/>
</dbReference>
<proteinExistence type="inferred from homology"/>
<evidence type="ECO:0000259" key="5">
    <source>
        <dbReference type="PROSITE" id="PS51891"/>
    </source>
</evidence>
<dbReference type="SUPFAM" id="SSF51316">
    <property type="entry name" value="Mss4-like"/>
    <property type="match status" value="1"/>
</dbReference>
<evidence type="ECO:0000256" key="3">
    <source>
        <dbReference type="ARBA" id="ARBA00022833"/>
    </source>
</evidence>
<comment type="caution">
    <text evidence="6">The sequence shown here is derived from an EMBL/GenBank/DDBJ whole genome shotgun (WGS) entry which is preliminary data.</text>
</comment>
<comment type="similarity">
    <text evidence="1">Belongs to the Gfa family.</text>
</comment>
<evidence type="ECO:0000256" key="4">
    <source>
        <dbReference type="ARBA" id="ARBA00023239"/>
    </source>
</evidence>
<evidence type="ECO:0000313" key="6">
    <source>
        <dbReference type="EMBL" id="MBB4021529.1"/>
    </source>
</evidence>
<dbReference type="Proteomes" id="UP000585681">
    <property type="component" value="Unassembled WGS sequence"/>
</dbReference>
<name>A0A840CE09_9RHOB</name>
<organism evidence="6 7">
    <name type="scientific">Actibacterium naphthalenivorans</name>
    <dbReference type="NCBI Taxonomy" id="1614693"/>
    <lineage>
        <taxon>Bacteria</taxon>
        <taxon>Pseudomonadati</taxon>
        <taxon>Pseudomonadota</taxon>
        <taxon>Alphaproteobacteria</taxon>
        <taxon>Rhodobacterales</taxon>
        <taxon>Roseobacteraceae</taxon>
        <taxon>Actibacterium</taxon>
    </lineage>
</organism>
<keyword evidence="4" id="KW-0456">Lyase</keyword>
<dbReference type="Gene3D" id="3.90.1590.10">
    <property type="entry name" value="glutathione-dependent formaldehyde- activating enzyme (gfa)"/>
    <property type="match status" value="1"/>
</dbReference>
<dbReference type="EMBL" id="JACIEQ010000001">
    <property type="protein sequence ID" value="MBB4021529.1"/>
    <property type="molecule type" value="Genomic_DNA"/>
</dbReference>
<dbReference type="GO" id="GO:0016846">
    <property type="term" value="F:carbon-sulfur lyase activity"/>
    <property type="evidence" value="ECO:0007669"/>
    <property type="project" value="InterPro"/>
</dbReference>
<sequence>MSIYTGHCLCGAVSFTARDIAPGAGACHCKMCQRWAGSALLAVTALEDQIEWSGSEHVATIQSSDWAERAWCSRCGSGLWYRITAEGPHQGEYEIPVGLFDDASGLTLTREIFIDRKPDVFAFAGAHERLTEAEVFARYGVTTTGA</sequence>
<dbReference type="PROSITE" id="PS51891">
    <property type="entry name" value="CENP_V_GFA"/>
    <property type="match status" value="1"/>
</dbReference>
<dbReference type="InterPro" id="IPR006913">
    <property type="entry name" value="CENP-V/GFA"/>
</dbReference>
<keyword evidence="3" id="KW-0862">Zinc</keyword>
<gene>
    <name evidence="6" type="ORF">GGR17_001320</name>
</gene>
<reference evidence="6" key="1">
    <citation type="submission" date="2020-08" db="EMBL/GenBank/DDBJ databases">
        <title>Genomic Encyclopedia of Type Strains, Phase IV (KMG-IV): sequencing the most valuable type-strain genomes for metagenomic binning, comparative biology and taxonomic classification.</title>
        <authorList>
            <person name="Goeker M."/>
        </authorList>
    </citation>
    <scope>NUCLEOTIDE SEQUENCE [LARGE SCALE GENOMIC DNA]</scope>
    <source>
        <strain evidence="6">DSM 105040</strain>
    </source>
</reference>
<evidence type="ECO:0000256" key="1">
    <source>
        <dbReference type="ARBA" id="ARBA00005495"/>
    </source>
</evidence>
<dbReference type="PANTHER" id="PTHR33337">
    <property type="entry name" value="GFA DOMAIN-CONTAINING PROTEIN"/>
    <property type="match status" value="1"/>
</dbReference>
<dbReference type="GO" id="GO:0046872">
    <property type="term" value="F:metal ion binding"/>
    <property type="evidence" value="ECO:0007669"/>
    <property type="project" value="UniProtKB-KW"/>
</dbReference>
<dbReference type="InterPro" id="IPR011057">
    <property type="entry name" value="Mss4-like_sf"/>
</dbReference>
<protein>
    <recommendedName>
        <fullName evidence="5">CENP-V/GFA domain-containing protein</fullName>
    </recommendedName>
</protein>